<dbReference type="Proteomes" id="UP000321638">
    <property type="component" value="Unassembled WGS sequence"/>
</dbReference>
<dbReference type="OrthoDB" id="7348007at2"/>
<dbReference type="InterPro" id="IPR025748">
    <property type="entry name" value="PrcB_C_dom"/>
</dbReference>
<dbReference type="GO" id="GO:0008233">
    <property type="term" value="F:peptidase activity"/>
    <property type="evidence" value="ECO:0007669"/>
    <property type="project" value="UniProtKB-KW"/>
</dbReference>
<dbReference type="Pfam" id="PF14343">
    <property type="entry name" value="PrcB_C"/>
    <property type="match status" value="1"/>
</dbReference>
<keyword evidence="3" id="KW-1185">Reference proteome</keyword>
<evidence type="ECO:0000313" key="2">
    <source>
        <dbReference type="EMBL" id="TXL82392.1"/>
    </source>
</evidence>
<sequence length="178" mass="19113">MYGMAIAHHRGMLRPLAPRPKAPGARRRPRLGAMFVVLAALGLAGFGLAELVLPGGTEPVPYRTWQGPEAGAAGRETQVATTNAEWHALWSSLRRDPAPAFDPSRQTGVAILLGQRPTPGYHVGILGTEQRGDRVIVLIEETRPPGSAVLPHRVTSPYAILLIDQSGAPVSVEQRVRD</sequence>
<comment type="caution">
    <text evidence="2">The sequence shown here is derived from an EMBL/GenBank/DDBJ whole genome shotgun (WGS) entry which is preliminary data.</text>
</comment>
<reference evidence="2 3" key="1">
    <citation type="submission" date="2019-06" db="EMBL/GenBank/DDBJ databases">
        <title>New taxonomy in bacterial strain CC-CFT640, isolated from vineyard.</title>
        <authorList>
            <person name="Lin S.-Y."/>
            <person name="Tsai C.-F."/>
            <person name="Young C.-C."/>
        </authorList>
    </citation>
    <scope>NUCLEOTIDE SEQUENCE [LARGE SCALE GENOMIC DNA]</scope>
    <source>
        <strain evidence="2 3">CC-CFT640</strain>
    </source>
</reference>
<organism evidence="2 3">
    <name type="scientific">Vineibacter terrae</name>
    <dbReference type="NCBI Taxonomy" id="2586908"/>
    <lineage>
        <taxon>Bacteria</taxon>
        <taxon>Pseudomonadati</taxon>
        <taxon>Pseudomonadota</taxon>
        <taxon>Alphaproteobacteria</taxon>
        <taxon>Hyphomicrobiales</taxon>
        <taxon>Vineibacter</taxon>
    </lineage>
</organism>
<accession>A0A5C8PVL2</accession>
<evidence type="ECO:0000313" key="3">
    <source>
        <dbReference type="Proteomes" id="UP000321638"/>
    </source>
</evidence>
<dbReference type="AlphaFoldDB" id="A0A5C8PVL2"/>
<evidence type="ECO:0000259" key="1">
    <source>
        <dbReference type="Pfam" id="PF14343"/>
    </source>
</evidence>
<dbReference type="GO" id="GO:0006508">
    <property type="term" value="P:proteolysis"/>
    <property type="evidence" value="ECO:0007669"/>
    <property type="project" value="UniProtKB-KW"/>
</dbReference>
<name>A0A5C8PVL2_9HYPH</name>
<gene>
    <name evidence="2" type="ORF">FHP25_01460</name>
</gene>
<protein>
    <submittedName>
        <fullName evidence="2">Protease complex subunit PrcB family protein</fullName>
    </submittedName>
</protein>
<feature type="domain" description="PrcB C-terminal" evidence="1">
    <location>
        <begin position="109"/>
        <end position="161"/>
    </location>
</feature>
<proteinExistence type="predicted"/>
<keyword evidence="2" id="KW-0378">Hydrolase</keyword>
<dbReference type="EMBL" id="VDUZ01000001">
    <property type="protein sequence ID" value="TXL82392.1"/>
    <property type="molecule type" value="Genomic_DNA"/>
</dbReference>
<keyword evidence="2" id="KW-0645">Protease</keyword>